<dbReference type="Proteomes" id="UP000325780">
    <property type="component" value="Unassembled WGS sequence"/>
</dbReference>
<dbReference type="EMBL" id="ML742344">
    <property type="protein sequence ID" value="KAE8145454.1"/>
    <property type="molecule type" value="Genomic_DNA"/>
</dbReference>
<reference evidence="2 3" key="1">
    <citation type="submission" date="2019-04" db="EMBL/GenBank/DDBJ databases">
        <title>Friends and foes A comparative genomics study of 23 Aspergillus species from section Flavi.</title>
        <authorList>
            <consortium name="DOE Joint Genome Institute"/>
            <person name="Kjaerbolling I."/>
            <person name="Vesth T."/>
            <person name="Frisvad J.C."/>
            <person name="Nybo J.L."/>
            <person name="Theobald S."/>
            <person name="Kildgaard S."/>
            <person name="Isbrandt T."/>
            <person name="Kuo A."/>
            <person name="Sato A."/>
            <person name="Lyhne E.K."/>
            <person name="Kogle M.E."/>
            <person name="Wiebenga A."/>
            <person name="Kun R.S."/>
            <person name="Lubbers R.J."/>
            <person name="Makela M.R."/>
            <person name="Barry K."/>
            <person name="Chovatia M."/>
            <person name="Clum A."/>
            <person name="Daum C."/>
            <person name="Haridas S."/>
            <person name="He G."/>
            <person name="LaButti K."/>
            <person name="Lipzen A."/>
            <person name="Mondo S."/>
            <person name="Riley R."/>
            <person name="Salamov A."/>
            <person name="Simmons B.A."/>
            <person name="Magnuson J.K."/>
            <person name="Henrissat B."/>
            <person name="Mortensen U.H."/>
            <person name="Larsen T.O."/>
            <person name="Devries R.P."/>
            <person name="Grigoriev I.V."/>
            <person name="Machida M."/>
            <person name="Baker S.E."/>
            <person name="Andersen M.R."/>
        </authorList>
    </citation>
    <scope>NUCLEOTIDE SEQUENCE [LARGE SCALE GENOMIC DNA]</scope>
    <source>
        <strain evidence="2 3">IBT 18842</strain>
    </source>
</reference>
<sequence>MLMHSRVMLMCNRAAETDYAALASEMPTNIPTGLSINAPPSSIMSILLTAIPVSYLNELSNPSSRSSMFSEISAGHYPDWYKSLPGDVKTYISTAYQTDAKATGADKTGDITVTSGAQATPTGTTESDSSNTSTSEAGAAAPTGAIAASLAGAAGILGLAIAL</sequence>
<feature type="region of interest" description="Disordered" evidence="1">
    <location>
        <begin position="103"/>
        <end position="137"/>
    </location>
</feature>
<dbReference type="OrthoDB" id="5419608at2759"/>
<feature type="compositionally biased region" description="Low complexity" evidence="1">
    <location>
        <begin position="122"/>
        <end position="137"/>
    </location>
</feature>
<protein>
    <submittedName>
        <fullName evidence="2">Uncharacterized protein</fullName>
    </submittedName>
</protein>
<gene>
    <name evidence="2" type="ORF">BDV25DRAFT_164659</name>
</gene>
<evidence type="ECO:0000313" key="2">
    <source>
        <dbReference type="EMBL" id="KAE8145454.1"/>
    </source>
</evidence>
<name>A0A5N6TGE7_ASPAV</name>
<accession>A0A5N6TGE7</accession>
<evidence type="ECO:0000313" key="3">
    <source>
        <dbReference type="Proteomes" id="UP000325780"/>
    </source>
</evidence>
<proteinExistence type="predicted"/>
<keyword evidence="3" id="KW-1185">Reference proteome</keyword>
<feature type="compositionally biased region" description="Polar residues" evidence="1">
    <location>
        <begin position="111"/>
        <end position="121"/>
    </location>
</feature>
<organism evidence="2 3">
    <name type="scientific">Aspergillus avenaceus</name>
    <dbReference type="NCBI Taxonomy" id="36643"/>
    <lineage>
        <taxon>Eukaryota</taxon>
        <taxon>Fungi</taxon>
        <taxon>Dikarya</taxon>
        <taxon>Ascomycota</taxon>
        <taxon>Pezizomycotina</taxon>
        <taxon>Eurotiomycetes</taxon>
        <taxon>Eurotiomycetidae</taxon>
        <taxon>Eurotiales</taxon>
        <taxon>Aspergillaceae</taxon>
        <taxon>Aspergillus</taxon>
        <taxon>Aspergillus subgen. Circumdati</taxon>
    </lineage>
</organism>
<evidence type="ECO:0000256" key="1">
    <source>
        <dbReference type="SAM" id="MobiDB-lite"/>
    </source>
</evidence>
<dbReference type="AlphaFoldDB" id="A0A5N6TGE7"/>